<dbReference type="OrthoDB" id="10604971at2759"/>
<feature type="non-terminal residue" evidence="2">
    <location>
        <position position="1"/>
    </location>
</feature>
<feature type="compositionally biased region" description="Basic and acidic residues" evidence="1">
    <location>
        <begin position="62"/>
        <end position="78"/>
    </location>
</feature>
<evidence type="ECO:0000256" key="1">
    <source>
        <dbReference type="SAM" id="MobiDB-lite"/>
    </source>
</evidence>
<protein>
    <submittedName>
        <fullName evidence="2">Uncharacterized protein</fullName>
    </submittedName>
</protein>
<feature type="region of interest" description="Disordered" evidence="1">
    <location>
        <begin position="40"/>
        <end position="86"/>
    </location>
</feature>
<comment type="caution">
    <text evidence="2">The sequence shown here is derived from an EMBL/GenBank/DDBJ whole genome shotgun (WGS) entry which is preliminary data.</text>
</comment>
<reference evidence="3" key="1">
    <citation type="submission" date="2016-06" db="EMBL/GenBank/DDBJ databases">
        <title>Parallel loss of symbiosis genes in relatives of nitrogen-fixing non-legume Parasponia.</title>
        <authorList>
            <person name="Van Velzen R."/>
            <person name="Holmer R."/>
            <person name="Bu F."/>
            <person name="Rutten L."/>
            <person name="Van Zeijl A."/>
            <person name="Liu W."/>
            <person name="Santuari L."/>
            <person name="Cao Q."/>
            <person name="Sharma T."/>
            <person name="Shen D."/>
            <person name="Roswanjaya Y."/>
            <person name="Wardhani T."/>
            <person name="Kalhor M.S."/>
            <person name="Jansen J."/>
            <person name="Van den Hoogen J."/>
            <person name="Gungor B."/>
            <person name="Hartog M."/>
            <person name="Hontelez J."/>
            <person name="Verver J."/>
            <person name="Yang W.-C."/>
            <person name="Schijlen E."/>
            <person name="Repin R."/>
            <person name="Schilthuizen M."/>
            <person name="Schranz E."/>
            <person name="Heidstra R."/>
            <person name="Miyata K."/>
            <person name="Fedorova E."/>
            <person name="Kohlen W."/>
            <person name="Bisseling T."/>
            <person name="Smit S."/>
            <person name="Geurts R."/>
        </authorList>
    </citation>
    <scope>NUCLEOTIDE SEQUENCE [LARGE SCALE GENOMIC DNA]</scope>
    <source>
        <strain evidence="3">cv. RG33-2</strain>
    </source>
</reference>
<evidence type="ECO:0000313" key="3">
    <source>
        <dbReference type="Proteomes" id="UP000237000"/>
    </source>
</evidence>
<dbReference type="AlphaFoldDB" id="A0A2P5FH61"/>
<accession>A0A2P5FH61</accession>
<dbReference type="Proteomes" id="UP000237000">
    <property type="component" value="Unassembled WGS sequence"/>
</dbReference>
<gene>
    <name evidence="2" type="ORF">TorRG33x02_071830</name>
</gene>
<name>A0A2P5FH61_TREOI</name>
<dbReference type="EMBL" id="JXTC01000034">
    <property type="protein sequence ID" value="PON97133.1"/>
    <property type="molecule type" value="Genomic_DNA"/>
</dbReference>
<dbReference type="InParanoid" id="A0A2P5FH61"/>
<evidence type="ECO:0000313" key="2">
    <source>
        <dbReference type="EMBL" id="PON97133.1"/>
    </source>
</evidence>
<organism evidence="2 3">
    <name type="scientific">Trema orientale</name>
    <name type="common">Charcoal tree</name>
    <name type="synonym">Celtis orientalis</name>
    <dbReference type="NCBI Taxonomy" id="63057"/>
    <lineage>
        <taxon>Eukaryota</taxon>
        <taxon>Viridiplantae</taxon>
        <taxon>Streptophyta</taxon>
        <taxon>Embryophyta</taxon>
        <taxon>Tracheophyta</taxon>
        <taxon>Spermatophyta</taxon>
        <taxon>Magnoliopsida</taxon>
        <taxon>eudicotyledons</taxon>
        <taxon>Gunneridae</taxon>
        <taxon>Pentapetalae</taxon>
        <taxon>rosids</taxon>
        <taxon>fabids</taxon>
        <taxon>Rosales</taxon>
        <taxon>Cannabaceae</taxon>
        <taxon>Trema</taxon>
    </lineage>
</organism>
<proteinExistence type="predicted"/>
<sequence length="122" mass="13997">ADILYIYNSIIQEYNIKMYNYKVAKCLTVLQWELLDFKHTESPHKSQSTLLKSPPPGKKKERTSPPEEKKKIHQDPKEVPVSVPSTTVISKMKQRGKLKLLMIRKEGTVSREVITFLITASG</sequence>
<keyword evidence="3" id="KW-1185">Reference proteome</keyword>